<dbReference type="PROSITE" id="PS51736">
    <property type="entry name" value="RECOMBINASES_3"/>
    <property type="match status" value="1"/>
</dbReference>
<feature type="domain" description="Resolvase/invertase-type recombinase catalytic" evidence="1">
    <location>
        <begin position="5"/>
        <end position="152"/>
    </location>
</feature>
<dbReference type="PANTHER" id="PTHR30461">
    <property type="entry name" value="DNA-INVERTASE FROM LAMBDOID PROPHAGE"/>
    <property type="match status" value="1"/>
</dbReference>
<dbReference type="Pfam" id="PF00239">
    <property type="entry name" value="Resolvase"/>
    <property type="match status" value="1"/>
</dbReference>
<dbReference type="AlphaFoldDB" id="A0A0G1Q6C5"/>
<dbReference type="GO" id="GO:0000150">
    <property type="term" value="F:DNA strand exchange activity"/>
    <property type="evidence" value="ECO:0007669"/>
    <property type="project" value="InterPro"/>
</dbReference>
<dbReference type="EMBL" id="LCKT01000027">
    <property type="protein sequence ID" value="KKU04110.1"/>
    <property type="molecule type" value="Genomic_DNA"/>
</dbReference>
<evidence type="ECO:0000259" key="2">
    <source>
        <dbReference type="PROSITE" id="PS51737"/>
    </source>
</evidence>
<dbReference type="SUPFAM" id="SSF53041">
    <property type="entry name" value="Resolvase-like"/>
    <property type="match status" value="1"/>
</dbReference>
<evidence type="ECO:0000313" key="4">
    <source>
        <dbReference type="Proteomes" id="UP000034696"/>
    </source>
</evidence>
<dbReference type="Gene3D" id="3.40.50.1390">
    <property type="entry name" value="Resolvase, N-terminal catalytic domain"/>
    <property type="match status" value="1"/>
</dbReference>
<comment type="caution">
    <text evidence="3">The sequence shown here is derived from an EMBL/GenBank/DDBJ whole genome shotgun (WGS) entry which is preliminary data.</text>
</comment>
<dbReference type="SMART" id="SM00857">
    <property type="entry name" value="Resolvase"/>
    <property type="match status" value="1"/>
</dbReference>
<accession>A0A0G1Q6C5</accession>
<dbReference type="InterPro" id="IPR025827">
    <property type="entry name" value="Zn_ribbon_recom_dom"/>
</dbReference>
<organism evidence="3 4">
    <name type="scientific">Candidatus Giovannonibacteria bacterium GW2011_GWA2_45_21</name>
    <dbReference type="NCBI Taxonomy" id="1618649"/>
    <lineage>
        <taxon>Bacteria</taxon>
        <taxon>Candidatus Giovannoniibacteriota</taxon>
    </lineage>
</organism>
<dbReference type="GO" id="GO:0003677">
    <property type="term" value="F:DNA binding"/>
    <property type="evidence" value="ECO:0007669"/>
    <property type="project" value="InterPro"/>
</dbReference>
<proteinExistence type="predicted"/>
<dbReference type="InterPro" id="IPR038109">
    <property type="entry name" value="DNA_bind_recomb_sf"/>
</dbReference>
<protein>
    <submittedName>
        <fullName evidence="3">Recombinase</fullName>
    </submittedName>
</protein>
<evidence type="ECO:0000313" key="3">
    <source>
        <dbReference type="EMBL" id="KKU04110.1"/>
    </source>
</evidence>
<dbReference type="Pfam" id="PF13408">
    <property type="entry name" value="Zn_ribbon_recom"/>
    <property type="match status" value="1"/>
</dbReference>
<dbReference type="PROSITE" id="PS51737">
    <property type="entry name" value="RECOMBINASE_DNA_BIND"/>
    <property type="match status" value="1"/>
</dbReference>
<dbReference type="CDD" id="cd00338">
    <property type="entry name" value="Ser_Recombinase"/>
    <property type="match status" value="1"/>
</dbReference>
<evidence type="ECO:0000259" key="1">
    <source>
        <dbReference type="PROSITE" id="PS51736"/>
    </source>
</evidence>
<dbReference type="Gene3D" id="3.90.1750.20">
    <property type="entry name" value="Putative Large Serine Recombinase, Chain B, Domain 2"/>
    <property type="match status" value="1"/>
</dbReference>
<dbReference type="InterPro" id="IPR036162">
    <property type="entry name" value="Resolvase-like_N_sf"/>
</dbReference>
<name>A0A0G1Q6C5_9BACT</name>
<feature type="domain" description="Recombinase" evidence="2">
    <location>
        <begin position="159"/>
        <end position="266"/>
    </location>
</feature>
<sequence length="555" mass="64187">MNNQKYFLYARKSTEDEERQVMSIEAQLAELAEFAKRENIEIVEKFIESKSAKKPGREIFNEMVEKIHASREPVGIISWHPDRLARNSVDGGQIIYLIDQSKIASLRFPTFWFEPTPQGLFMLQVAFGQSKYYSDNLSENVKRGIRQKLRRGEWPSKAPLGYVNNPKTRNIEPHEVKAKIIVKAFEEFSEGKYTLESLGKRLSEFGLESKNRTPLAKATIQRMLTNIAYIGLIKHGNEIYEGNYQPILSRQLFEAVQKKLKERARPRHSKKRHDFPFVGLLHCGECGGMITAQFTKGNGGIYRYYRCTKKFGSCSQPYIGENQLGEQLQSLFQTVTLRDDWIEKMLEQVDKWEKENFQSSRTFVQSLESEQKINQQKLDKLVSAYLDGDIEKEIYLEKKEGLMKQKMSLLKQKENFGQKRKNWVEPLREWIKSSSEAEIKAKCQNYHELKQSVEKIGTNRLLQNWKVQMDFSEPWRFAASRLAGRGDAEGRSPEATSSKNLTCLEWSGCGESNPGYKTPSLAYYLYTTARFFNISSKTDSTCASNSRTVPLFMNK</sequence>
<dbReference type="InterPro" id="IPR050639">
    <property type="entry name" value="SSR_resolvase"/>
</dbReference>
<dbReference type="InterPro" id="IPR011109">
    <property type="entry name" value="DNA_bind_recombinase_dom"/>
</dbReference>
<dbReference type="Pfam" id="PF07508">
    <property type="entry name" value="Recombinase"/>
    <property type="match status" value="1"/>
</dbReference>
<dbReference type="PANTHER" id="PTHR30461:SF23">
    <property type="entry name" value="DNA RECOMBINASE-RELATED"/>
    <property type="match status" value="1"/>
</dbReference>
<reference evidence="3 4" key="1">
    <citation type="journal article" date="2015" name="Nature">
        <title>rRNA introns, odd ribosomes, and small enigmatic genomes across a large radiation of phyla.</title>
        <authorList>
            <person name="Brown C.T."/>
            <person name="Hug L.A."/>
            <person name="Thomas B.C."/>
            <person name="Sharon I."/>
            <person name="Castelle C.J."/>
            <person name="Singh A."/>
            <person name="Wilkins M.J."/>
            <person name="Williams K.H."/>
            <person name="Banfield J.F."/>
        </authorList>
    </citation>
    <scope>NUCLEOTIDE SEQUENCE [LARGE SCALE GENOMIC DNA]</scope>
</reference>
<dbReference type="Proteomes" id="UP000034696">
    <property type="component" value="Unassembled WGS sequence"/>
</dbReference>
<gene>
    <name evidence="3" type="ORF">UX06_C0027G0003</name>
</gene>
<dbReference type="InterPro" id="IPR006119">
    <property type="entry name" value="Resolv_N"/>
</dbReference>